<dbReference type="PROSITE" id="PS01095">
    <property type="entry name" value="GH18_1"/>
    <property type="match status" value="1"/>
</dbReference>
<dbReference type="GO" id="GO:0005576">
    <property type="term" value="C:extracellular region"/>
    <property type="evidence" value="ECO:0007669"/>
    <property type="project" value="TreeGrafter"/>
</dbReference>
<dbReference type="PANTHER" id="PTHR11177">
    <property type="entry name" value="CHITINASE"/>
    <property type="match status" value="1"/>
</dbReference>
<feature type="domain" description="GH18" evidence="5">
    <location>
        <begin position="1"/>
        <end position="183"/>
    </location>
</feature>
<dbReference type="GO" id="GO:0006032">
    <property type="term" value="P:chitin catabolic process"/>
    <property type="evidence" value="ECO:0007669"/>
    <property type="project" value="TreeGrafter"/>
</dbReference>
<dbReference type="SUPFAM" id="SSF51445">
    <property type="entry name" value="(Trans)glycosidases"/>
    <property type="match status" value="1"/>
</dbReference>
<dbReference type="Pfam" id="PF00704">
    <property type="entry name" value="Glyco_hydro_18"/>
    <property type="match status" value="1"/>
</dbReference>
<evidence type="ECO:0000259" key="5">
    <source>
        <dbReference type="PROSITE" id="PS51910"/>
    </source>
</evidence>
<dbReference type="Gene3D" id="3.10.50.10">
    <property type="match status" value="1"/>
</dbReference>
<dbReference type="InterPro" id="IPR001223">
    <property type="entry name" value="Glyco_hydro18_cat"/>
</dbReference>
<evidence type="ECO:0000256" key="4">
    <source>
        <dbReference type="RuleBase" id="RU004453"/>
    </source>
</evidence>
<dbReference type="InterPro" id="IPR050314">
    <property type="entry name" value="Glycosyl_Hydrlase_18"/>
</dbReference>
<dbReference type="EMBL" id="JAHLQT010033024">
    <property type="protein sequence ID" value="KAG7159661.1"/>
    <property type="molecule type" value="Genomic_DNA"/>
</dbReference>
<dbReference type="InterPro" id="IPR017853">
    <property type="entry name" value="GH"/>
</dbReference>
<gene>
    <name evidence="7" type="primary">Cht2-L6</name>
    <name evidence="6" type="synonym">Cht2-L5</name>
    <name evidence="6" type="ORF">Hamer_G025125</name>
    <name evidence="7" type="ORF">Hamer_G027002</name>
</gene>
<accession>A0A8J5JPE5</accession>
<dbReference type="EMBL" id="JAHLQT010029005">
    <property type="protein sequence ID" value="KAG7161520.1"/>
    <property type="molecule type" value="Genomic_DNA"/>
</dbReference>
<evidence type="ECO:0000256" key="2">
    <source>
        <dbReference type="ARBA" id="ARBA00023295"/>
    </source>
</evidence>
<evidence type="ECO:0000313" key="6">
    <source>
        <dbReference type="EMBL" id="KAG7159661.1"/>
    </source>
</evidence>
<dbReference type="Proteomes" id="UP000747542">
    <property type="component" value="Unassembled WGS sequence"/>
</dbReference>
<dbReference type="Gene3D" id="3.20.20.80">
    <property type="entry name" value="Glycosidases"/>
    <property type="match status" value="2"/>
</dbReference>
<evidence type="ECO:0000313" key="8">
    <source>
        <dbReference type="Proteomes" id="UP000747542"/>
    </source>
</evidence>
<dbReference type="GO" id="GO:0005975">
    <property type="term" value="P:carbohydrate metabolic process"/>
    <property type="evidence" value="ECO:0007669"/>
    <property type="project" value="InterPro"/>
</dbReference>
<organism evidence="7 8">
    <name type="scientific">Homarus americanus</name>
    <name type="common">American lobster</name>
    <dbReference type="NCBI Taxonomy" id="6706"/>
    <lineage>
        <taxon>Eukaryota</taxon>
        <taxon>Metazoa</taxon>
        <taxon>Ecdysozoa</taxon>
        <taxon>Arthropoda</taxon>
        <taxon>Crustacea</taxon>
        <taxon>Multicrustacea</taxon>
        <taxon>Malacostraca</taxon>
        <taxon>Eumalacostraca</taxon>
        <taxon>Eucarida</taxon>
        <taxon>Decapoda</taxon>
        <taxon>Pleocyemata</taxon>
        <taxon>Astacidea</taxon>
        <taxon>Nephropoidea</taxon>
        <taxon>Nephropidae</taxon>
        <taxon>Homarus</taxon>
    </lineage>
</organism>
<dbReference type="AlphaFoldDB" id="A0A8J5JPE5"/>
<evidence type="ECO:0000256" key="1">
    <source>
        <dbReference type="ARBA" id="ARBA00022801"/>
    </source>
</evidence>
<reference evidence="7" key="1">
    <citation type="journal article" date="2021" name="Sci. Adv.">
        <title>The American lobster genome reveals insights on longevity, neural, and immune adaptations.</title>
        <authorList>
            <person name="Polinski J.M."/>
            <person name="Zimin A.V."/>
            <person name="Clark K.F."/>
            <person name="Kohn A.B."/>
            <person name="Sadowski N."/>
            <person name="Timp W."/>
            <person name="Ptitsyn A."/>
            <person name="Khanna P."/>
            <person name="Romanova D.Y."/>
            <person name="Williams P."/>
            <person name="Greenwood S.J."/>
            <person name="Moroz L.L."/>
            <person name="Walt D.R."/>
            <person name="Bodnar A.G."/>
        </authorList>
    </citation>
    <scope>NUCLEOTIDE SEQUENCE</scope>
    <source>
        <strain evidence="7">GMGI-L3</strain>
    </source>
</reference>
<dbReference type="InterPro" id="IPR029070">
    <property type="entry name" value="Chitinase_insertion_sf"/>
</dbReference>
<sequence length="183" mass="20524">MCRRYSWVSCACGSTPGINVGADLQEHQWSPTSTVDSYDNNRRHEVVGSSITVALASRPVFWSQMSSSASTRRSSRLSIELLKEHNFDGLDMDWEYHTARRQARDKVNFISLLSDSQRRLHANNMILTAAVSADGGMPSTKIVLGVPLYGRCWKLDSNTEEHGYYALLGIQDLQDPTPELPDF</sequence>
<comment type="caution">
    <text evidence="7">The sequence shown here is derived from an EMBL/GenBank/DDBJ whole genome shotgun (WGS) entry which is preliminary data.</text>
</comment>
<keyword evidence="8" id="KW-1185">Reference proteome</keyword>
<dbReference type="InterPro" id="IPR001579">
    <property type="entry name" value="Glyco_hydro_18_chit_AS"/>
</dbReference>
<evidence type="ECO:0000256" key="3">
    <source>
        <dbReference type="RuleBase" id="RU000489"/>
    </source>
</evidence>
<dbReference type="GO" id="GO:0004568">
    <property type="term" value="F:chitinase activity"/>
    <property type="evidence" value="ECO:0007669"/>
    <property type="project" value="TreeGrafter"/>
</dbReference>
<evidence type="ECO:0000313" key="7">
    <source>
        <dbReference type="EMBL" id="KAG7161520.1"/>
    </source>
</evidence>
<proteinExistence type="inferred from homology"/>
<name>A0A8J5JPE5_HOMAM</name>
<dbReference type="PROSITE" id="PS51910">
    <property type="entry name" value="GH18_2"/>
    <property type="match status" value="1"/>
</dbReference>
<dbReference type="PANTHER" id="PTHR11177:SF317">
    <property type="entry name" value="CHITINASE 12-RELATED"/>
    <property type="match status" value="1"/>
</dbReference>
<comment type="similarity">
    <text evidence="4">Belongs to the glycosyl hydrolase 18 family.</text>
</comment>
<keyword evidence="2 3" id="KW-0326">Glycosidase</keyword>
<dbReference type="GO" id="GO:0008061">
    <property type="term" value="F:chitin binding"/>
    <property type="evidence" value="ECO:0007669"/>
    <property type="project" value="TreeGrafter"/>
</dbReference>
<keyword evidence="1 3" id="KW-0378">Hydrolase</keyword>
<protein>
    <submittedName>
        <fullName evidence="6">Chitinase 2-like 5</fullName>
    </submittedName>
    <submittedName>
        <fullName evidence="7">Chitinase 2-like 6</fullName>
    </submittedName>
</protein>